<proteinExistence type="predicted"/>
<reference evidence="4" key="2">
    <citation type="submission" date="2016-11" db="EMBL/GenBank/DDBJ databases">
        <authorList>
            <person name="Jaros S."/>
            <person name="Januszkiewicz K."/>
            <person name="Wedrychowicz H."/>
        </authorList>
    </citation>
    <scope>NUCLEOTIDE SEQUENCE [LARGE SCALE GENOMIC DNA]</scope>
    <source>
        <strain evidence="4">DSM 4029</strain>
    </source>
</reference>
<reference evidence="2 5" key="3">
    <citation type="journal article" date="2019" name="Nat. Med.">
        <title>A library of human gut bacterial isolates paired with longitudinal multiomics data enables mechanistic microbiome research.</title>
        <authorList>
            <person name="Poyet M."/>
            <person name="Groussin M."/>
            <person name="Gibbons S.M."/>
            <person name="Avila-Pacheco J."/>
            <person name="Jiang X."/>
            <person name="Kearney S.M."/>
            <person name="Perrotta A.R."/>
            <person name="Berdy B."/>
            <person name="Zhao S."/>
            <person name="Lieberman T.D."/>
            <person name="Swanson P.K."/>
            <person name="Smith M."/>
            <person name="Roesemann S."/>
            <person name="Alexander J.E."/>
            <person name="Rich S.A."/>
            <person name="Livny J."/>
            <person name="Vlamakis H."/>
            <person name="Clish C."/>
            <person name="Bullock K."/>
            <person name="Deik A."/>
            <person name="Scott J."/>
            <person name="Pierce K.A."/>
            <person name="Xavier R.J."/>
            <person name="Alm E.J."/>
        </authorList>
    </citation>
    <scope>NUCLEOTIDE SEQUENCE [LARGE SCALE GENOMIC DNA]</scope>
    <source>
        <strain evidence="2 5">BIOML-A2</strain>
    </source>
</reference>
<organism evidence="3 4">
    <name type="scientific">Bittarella massiliensis</name>
    <name type="common">ex Durand et al. 2017</name>
    <dbReference type="NCBI Taxonomy" id="1720313"/>
    <lineage>
        <taxon>Bacteria</taxon>
        <taxon>Bacillati</taxon>
        <taxon>Bacillota</taxon>
        <taxon>Clostridia</taxon>
        <taxon>Eubacteriales</taxon>
        <taxon>Oscillospiraceae</taxon>
        <taxon>Bittarella (ex Durand et al. 2017)</taxon>
    </lineage>
</organism>
<dbReference type="Proteomes" id="UP000474718">
    <property type="component" value="Unassembled WGS sequence"/>
</dbReference>
<feature type="transmembrane region" description="Helical" evidence="1">
    <location>
        <begin position="90"/>
        <end position="108"/>
    </location>
</feature>
<gene>
    <name evidence="2" type="ORF">GT747_10110</name>
    <name evidence="3" type="ORF">SAMN05444424_0816</name>
</gene>
<dbReference type="RefSeq" id="WP_044993429.1">
    <property type="nucleotide sequence ID" value="NZ_FQVY01000001.1"/>
</dbReference>
<protein>
    <submittedName>
        <fullName evidence="2">Transporter</fullName>
    </submittedName>
</protein>
<dbReference type="AlphaFoldDB" id="A0AAQ1MC59"/>
<accession>A0AAQ1MC59</accession>
<evidence type="ECO:0000313" key="3">
    <source>
        <dbReference type="EMBL" id="SHF82448.1"/>
    </source>
</evidence>
<keyword evidence="1" id="KW-1133">Transmembrane helix</keyword>
<dbReference type="EMBL" id="FQVY01000001">
    <property type="protein sequence ID" value="SHF82448.1"/>
    <property type="molecule type" value="Genomic_DNA"/>
</dbReference>
<keyword evidence="1" id="KW-0812">Transmembrane</keyword>
<evidence type="ECO:0000313" key="2">
    <source>
        <dbReference type="EMBL" id="MZL70106.1"/>
    </source>
</evidence>
<comment type="caution">
    <text evidence="3">The sequence shown here is derived from an EMBL/GenBank/DDBJ whole genome shotgun (WGS) entry which is preliminary data.</text>
</comment>
<evidence type="ECO:0000313" key="4">
    <source>
        <dbReference type="Proteomes" id="UP000184089"/>
    </source>
</evidence>
<name>A0AAQ1MC59_9FIRM</name>
<feature type="transmembrane region" description="Helical" evidence="1">
    <location>
        <begin position="54"/>
        <end position="78"/>
    </location>
</feature>
<dbReference type="EMBL" id="WWVX01000007">
    <property type="protein sequence ID" value="MZL70106.1"/>
    <property type="molecule type" value="Genomic_DNA"/>
</dbReference>
<evidence type="ECO:0000256" key="1">
    <source>
        <dbReference type="SAM" id="Phobius"/>
    </source>
</evidence>
<keyword evidence="1" id="KW-0472">Membrane</keyword>
<dbReference type="Proteomes" id="UP000184089">
    <property type="component" value="Unassembled WGS sequence"/>
</dbReference>
<keyword evidence="5" id="KW-1185">Reference proteome</keyword>
<reference evidence="3" key="1">
    <citation type="submission" date="2016-11" db="EMBL/GenBank/DDBJ databases">
        <authorList>
            <person name="Varghese N."/>
            <person name="Submissions S."/>
        </authorList>
    </citation>
    <scope>NUCLEOTIDE SEQUENCE</scope>
    <source>
        <strain evidence="3">DSM 4029</strain>
    </source>
</reference>
<feature type="transmembrane region" description="Helical" evidence="1">
    <location>
        <begin position="6"/>
        <end position="28"/>
    </location>
</feature>
<sequence length="113" mass="12151">MGIFYQFCLAVSAGVVLGFLGGAIKAICRKKGYSQQQVTQARKALARAARVAKYLTFLGLALGLIWCVYFLVLGAVSPGQAEYANNMSELIVAVLTVISIVFAFLEFLKHADG</sequence>
<evidence type="ECO:0000313" key="5">
    <source>
        <dbReference type="Proteomes" id="UP000474718"/>
    </source>
</evidence>